<reference evidence="2" key="2">
    <citation type="submission" date="2018-08" db="UniProtKB">
        <authorList>
            <consortium name="EnsemblPlants"/>
        </authorList>
    </citation>
    <scope>IDENTIFICATION</scope>
    <source>
        <strain evidence="2">Yugu1</strain>
    </source>
</reference>
<dbReference type="AlphaFoldDB" id="K4A181"/>
<feature type="region of interest" description="Disordered" evidence="1">
    <location>
        <begin position="40"/>
        <end position="99"/>
    </location>
</feature>
<reference evidence="3" key="1">
    <citation type="journal article" date="2012" name="Nat. Biotechnol.">
        <title>Reference genome sequence of the model plant Setaria.</title>
        <authorList>
            <person name="Bennetzen J.L."/>
            <person name="Schmutz J."/>
            <person name="Wang H."/>
            <person name="Percifield R."/>
            <person name="Hawkins J."/>
            <person name="Pontaroli A.C."/>
            <person name="Estep M."/>
            <person name="Feng L."/>
            <person name="Vaughn J.N."/>
            <person name="Grimwood J."/>
            <person name="Jenkins J."/>
            <person name="Barry K."/>
            <person name="Lindquist E."/>
            <person name="Hellsten U."/>
            <person name="Deshpande S."/>
            <person name="Wang X."/>
            <person name="Wu X."/>
            <person name="Mitros T."/>
            <person name="Triplett J."/>
            <person name="Yang X."/>
            <person name="Ye C.Y."/>
            <person name="Mauro-Herrera M."/>
            <person name="Wang L."/>
            <person name="Li P."/>
            <person name="Sharma M."/>
            <person name="Sharma R."/>
            <person name="Ronald P.C."/>
            <person name="Panaud O."/>
            <person name="Kellogg E.A."/>
            <person name="Brutnell T.P."/>
            <person name="Doust A.N."/>
            <person name="Tuskan G.A."/>
            <person name="Rokhsar D."/>
            <person name="Devos K.M."/>
        </authorList>
    </citation>
    <scope>NUCLEOTIDE SEQUENCE [LARGE SCALE GENOMIC DNA]</scope>
    <source>
        <strain evidence="3">cv. Yugu1</strain>
    </source>
</reference>
<sequence length="217" mass="23642">AAHVARENDQSGQPARRRERRPVGLLESWVLALVFPRRTAPPTAAAVKTSRALPSTVPPAHSTPPKLIKTRAQITHHTRQRDGKNQSETSDQPGARGTEPKGFMVFSAALLAAAARAPAELCQPPGRRRVRADEVLRALLVPPARELGRLGDSLFAFFCLPLPEYYVPGSGRGGGWVARAPDAALYHRYRYRYRRSLSVSSSSSSFSSSSTSSSEED</sequence>
<dbReference type="InParanoid" id="K4A181"/>
<dbReference type="PANTHER" id="PTHR35104:SF20">
    <property type="entry name" value="OS07G0573200 PROTEIN"/>
    <property type="match status" value="1"/>
</dbReference>
<dbReference type="EnsemblPlants" id="KQL26357">
    <property type="protein sequence ID" value="KQL26357"/>
    <property type="gene ID" value="SETIT_032623mg"/>
</dbReference>
<feature type="region of interest" description="Disordered" evidence="1">
    <location>
        <begin position="196"/>
        <end position="217"/>
    </location>
</feature>
<organism evidence="2 3">
    <name type="scientific">Setaria italica</name>
    <name type="common">Foxtail millet</name>
    <name type="synonym">Panicum italicum</name>
    <dbReference type="NCBI Taxonomy" id="4555"/>
    <lineage>
        <taxon>Eukaryota</taxon>
        <taxon>Viridiplantae</taxon>
        <taxon>Streptophyta</taxon>
        <taxon>Embryophyta</taxon>
        <taxon>Tracheophyta</taxon>
        <taxon>Spermatophyta</taxon>
        <taxon>Magnoliopsida</taxon>
        <taxon>Liliopsida</taxon>
        <taxon>Poales</taxon>
        <taxon>Poaceae</taxon>
        <taxon>PACMAD clade</taxon>
        <taxon>Panicoideae</taxon>
        <taxon>Panicodae</taxon>
        <taxon>Paniceae</taxon>
        <taxon>Cenchrinae</taxon>
        <taxon>Setaria</taxon>
    </lineage>
</organism>
<evidence type="ECO:0000313" key="3">
    <source>
        <dbReference type="Proteomes" id="UP000004995"/>
    </source>
</evidence>
<evidence type="ECO:0000256" key="1">
    <source>
        <dbReference type="SAM" id="MobiDB-lite"/>
    </source>
</evidence>
<dbReference type="EMBL" id="AGNK02001302">
    <property type="status" value="NOT_ANNOTATED_CDS"/>
    <property type="molecule type" value="Genomic_DNA"/>
</dbReference>
<name>K4A181_SETIT</name>
<proteinExistence type="predicted"/>
<dbReference type="Proteomes" id="UP000004995">
    <property type="component" value="Unassembled WGS sequence"/>
</dbReference>
<dbReference type="Gramene" id="KQL26357">
    <property type="protein sequence ID" value="KQL26357"/>
    <property type="gene ID" value="SETIT_032623mg"/>
</dbReference>
<keyword evidence="3" id="KW-1185">Reference proteome</keyword>
<accession>K4A181</accession>
<dbReference type="HOGENOM" id="CLU_1275154_0_0_1"/>
<evidence type="ECO:0000313" key="2">
    <source>
        <dbReference type="EnsemblPlants" id="KQL26357"/>
    </source>
</evidence>
<dbReference type="eggNOG" id="ENOG502R3AS">
    <property type="taxonomic scope" value="Eukaryota"/>
</dbReference>
<feature type="region of interest" description="Disordered" evidence="1">
    <location>
        <begin position="1"/>
        <end position="22"/>
    </location>
</feature>
<protein>
    <submittedName>
        <fullName evidence="2">Uncharacterized protein</fullName>
    </submittedName>
</protein>
<dbReference type="PANTHER" id="PTHR35104">
    <property type="entry name" value="OS03G0807000 PROTEIN"/>
    <property type="match status" value="1"/>
</dbReference>